<accession>A0ABS7JCY5</accession>
<dbReference type="RefSeq" id="WP_221559891.1">
    <property type="nucleotide sequence ID" value="NZ_JAIGNO010000012.1"/>
</dbReference>
<reference evidence="2 3" key="1">
    <citation type="submission" date="2021-08" db="EMBL/GenBank/DDBJ databases">
        <title>Comparative Genomics Analysis of the Genus Qipengyuania Reveals Extensive Genetic Diversity and Metabolic Versatility, Including the Description of Fifteen Novel Species.</title>
        <authorList>
            <person name="Liu Y."/>
        </authorList>
    </citation>
    <scope>NUCLEOTIDE SEQUENCE [LARGE SCALE GENOMIC DNA]</scope>
    <source>
        <strain evidence="2 3">6D47A</strain>
    </source>
</reference>
<dbReference type="Proteomes" id="UP000755104">
    <property type="component" value="Unassembled WGS sequence"/>
</dbReference>
<proteinExistence type="predicted"/>
<feature type="region of interest" description="Disordered" evidence="1">
    <location>
        <begin position="1"/>
        <end position="22"/>
    </location>
</feature>
<organism evidence="2 3">
    <name type="scientific">Qipengyuania qiaonensis</name>
    <dbReference type="NCBI Taxonomy" id="2867240"/>
    <lineage>
        <taxon>Bacteria</taxon>
        <taxon>Pseudomonadati</taxon>
        <taxon>Pseudomonadota</taxon>
        <taxon>Alphaproteobacteria</taxon>
        <taxon>Sphingomonadales</taxon>
        <taxon>Erythrobacteraceae</taxon>
        <taxon>Qipengyuania</taxon>
    </lineage>
</organism>
<keyword evidence="3" id="KW-1185">Reference proteome</keyword>
<dbReference type="EMBL" id="JAIGNO010000012">
    <property type="protein sequence ID" value="MBX7483689.1"/>
    <property type="molecule type" value="Genomic_DNA"/>
</dbReference>
<gene>
    <name evidence="2" type="ORF">K3174_14225</name>
</gene>
<evidence type="ECO:0000256" key="1">
    <source>
        <dbReference type="SAM" id="MobiDB-lite"/>
    </source>
</evidence>
<evidence type="ECO:0000313" key="3">
    <source>
        <dbReference type="Proteomes" id="UP000755104"/>
    </source>
</evidence>
<evidence type="ECO:0000313" key="2">
    <source>
        <dbReference type="EMBL" id="MBX7483689.1"/>
    </source>
</evidence>
<comment type="caution">
    <text evidence="2">The sequence shown here is derived from an EMBL/GenBank/DDBJ whole genome shotgun (WGS) entry which is preliminary data.</text>
</comment>
<name>A0ABS7JCY5_9SPHN</name>
<sequence>MASEIAVNEPSGESSAPHPTILSPLAALRTHGPTPLHRRSFAPVAQADLLMDGVG</sequence>
<protein>
    <submittedName>
        <fullName evidence="2">Uncharacterized protein</fullName>
    </submittedName>
</protein>